<comment type="caution">
    <text evidence="8">The sequence shown here is derived from an EMBL/GenBank/DDBJ whole genome shotgun (WGS) entry which is preliminary data.</text>
</comment>
<evidence type="ECO:0000313" key="8">
    <source>
        <dbReference type="EMBL" id="KAK2144516.1"/>
    </source>
</evidence>
<dbReference type="PANTHER" id="PTHR18945">
    <property type="entry name" value="NEUROTRANSMITTER GATED ION CHANNEL"/>
    <property type="match status" value="1"/>
</dbReference>
<dbReference type="EMBL" id="JAODUP010000749">
    <property type="protein sequence ID" value="KAK2144516.1"/>
    <property type="molecule type" value="Genomic_DNA"/>
</dbReference>
<proteinExistence type="inferred from homology"/>
<dbReference type="AlphaFoldDB" id="A0AAD9J1P8"/>
<keyword evidence="9" id="KW-1185">Reference proteome</keyword>
<keyword evidence="5" id="KW-0406">Ion transport</keyword>
<feature type="transmembrane region" description="Helical" evidence="5">
    <location>
        <begin position="556"/>
        <end position="573"/>
    </location>
</feature>
<dbReference type="CDD" id="cd19051">
    <property type="entry name" value="LGIC_TM_cation"/>
    <property type="match status" value="1"/>
</dbReference>
<feature type="transmembrane region" description="Helical" evidence="5">
    <location>
        <begin position="335"/>
        <end position="357"/>
    </location>
</feature>
<dbReference type="PROSITE" id="PS00236">
    <property type="entry name" value="NEUROTR_ION_CHANNEL"/>
    <property type="match status" value="1"/>
</dbReference>
<keyword evidence="3 5" id="KW-1133">Transmembrane helix</keyword>
<evidence type="ECO:0000256" key="4">
    <source>
        <dbReference type="ARBA" id="ARBA00023136"/>
    </source>
</evidence>
<feature type="transmembrane region" description="Helical" evidence="5">
    <location>
        <begin position="397"/>
        <end position="418"/>
    </location>
</feature>
<dbReference type="Proteomes" id="UP001208570">
    <property type="component" value="Unassembled WGS sequence"/>
</dbReference>
<evidence type="ECO:0000256" key="1">
    <source>
        <dbReference type="ARBA" id="ARBA00004141"/>
    </source>
</evidence>
<keyword evidence="4 5" id="KW-0472">Membrane</keyword>
<dbReference type="InterPro" id="IPR006029">
    <property type="entry name" value="Neurotrans-gated_channel_TM"/>
</dbReference>
<dbReference type="InterPro" id="IPR036719">
    <property type="entry name" value="Neuro-gated_channel_TM_sf"/>
</dbReference>
<dbReference type="PRINTS" id="PR00252">
    <property type="entry name" value="NRIONCHANNEL"/>
</dbReference>
<dbReference type="Pfam" id="PF02932">
    <property type="entry name" value="Neur_chan_memb"/>
    <property type="match status" value="1"/>
</dbReference>
<dbReference type="GO" id="GO:0016020">
    <property type="term" value="C:membrane"/>
    <property type="evidence" value="ECO:0007669"/>
    <property type="project" value="UniProtKB-SubCell"/>
</dbReference>
<dbReference type="InterPro" id="IPR038050">
    <property type="entry name" value="Neuro_actylchol_rec"/>
</dbReference>
<dbReference type="CDD" id="cd18997">
    <property type="entry name" value="LGIC_ECD_nAChR"/>
    <property type="match status" value="1"/>
</dbReference>
<evidence type="ECO:0000259" key="7">
    <source>
        <dbReference type="Pfam" id="PF02932"/>
    </source>
</evidence>
<reference evidence="8" key="1">
    <citation type="journal article" date="2023" name="Mol. Biol. Evol.">
        <title>Third-Generation Sequencing Reveals the Adaptive Role of the Epigenome in Three Deep-Sea Polychaetes.</title>
        <authorList>
            <person name="Perez M."/>
            <person name="Aroh O."/>
            <person name="Sun Y."/>
            <person name="Lan Y."/>
            <person name="Juniper S.K."/>
            <person name="Young C.R."/>
            <person name="Angers B."/>
            <person name="Qian P.Y."/>
        </authorList>
    </citation>
    <scope>NUCLEOTIDE SEQUENCE</scope>
    <source>
        <strain evidence="8">P08H-3</strain>
    </source>
</reference>
<sequence length="577" mass="66135">MSVRYMATVLMAAMTFHIRARGGQTDNCLTPPTESRVNKEFLAPPSGDLDPLKNMSAEKRLLNTLMTNYQRVGRPGRPVLNITTATHVVFALGLIQMDLDEKHNILTMSMWTRLLIGLRQRPDLLCLRMIHIAAELSTIRSPPRLLTLAENEKVLLSSQKSFRDFSICLLPLSIVLQQWRDEYLTWLPDQYDGIEAIRIEPNLIWIPDITLYNTADAEVPARSALAVISSDGVVTWYPHAIFKSSCSIDVTHFPFDRQRCHMWFGSWTHTSREIDLRMDYDQGIDLSTFKSDFKESSAWDIVNVSAARRLMPSADHEPNYVVLMLELLLKRKVVFSSYILTLPCVFLAFLTVVVFWLPPDRPDRTGLAMSTFSSFMLMLLILVEAAPPATSSIPTLGVYYCFNMVIIMLSIILSSMVVNISRGSRSHVPHYLRVIVLDWMGKVLYREQHSTSCHSTSKECDSEAVDMLRMPFDDELHCSSSTTTPSARNPEKEIYNDDNMADGALSLLRRLDQKVFEIRRIMQKVDTRTDDDRSRSQYKYDIRDDWRRVAKILDRLFFIVYILLILASLLTLFPKPS</sequence>
<dbReference type="Gene3D" id="2.70.170.10">
    <property type="entry name" value="Neurotransmitter-gated ion-channel ligand-binding domain"/>
    <property type="match status" value="1"/>
</dbReference>
<evidence type="ECO:0000259" key="6">
    <source>
        <dbReference type="Pfam" id="PF02931"/>
    </source>
</evidence>
<dbReference type="Gene3D" id="1.20.58.390">
    <property type="entry name" value="Neurotransmitter-gated ion-channel transmembrane domain"/>
    <property type="match status" value="1"/>
</dbReference>
<evidence type="ECO:0000256" key="5">
    <source>
        <dbReference type="RuleBase" id="RU000687"/>
    </source>
</evidence>
<dbReference type="Pfam" id="PF02931">
    <property type="entry name" value="Neur_chan_LBD"/>
    <property type="match status" value="1"/>
</dbReference>
<comment type="subcellular location">
    <subcellularLocation>
        <location evidence="1">Membrane</location>
        <topology evidence="1">Multi-pass membrane protein</topology>
    </subcellularLocation>
</comment>
<feature type="transmembrane region" description="Helical" evidence="5">
    <location>
        <begin position="366"/>
        <end position="385"/>
    </location>
</feature>
<keyword evidence="2 5" id="KW-0812">Transmembrane</keyword>
<accession>A0AAD9J1P8</accession>
<keyword evidence="5" id="KW-0407">Ion channel</keyword>
<organism evidence="8 9">
    <name type="scientific">Paralvinella palmiformis</name>
    <dbReference type="NCBI Taxonomy" id="53620"/>
    <lineage>
        <taxon>Eukaryota</taxon>
        <taxon>Metazoa</taxon>
        <taxon>Spiralia</taxon>
        <taxon>Lophotrochozoa</taxon>
        <taxon>Annelida</taxon>
        <taxon>Polychaeta</taxon>
        <taxon>Sedentaria</taxon>
        <taxon>Canalipalpata</taxon>
        <taxon>Terebellida</taxon>
        <taxon>Terebelliformia</taxon>
        <taxon>Alvinellidae</taxon>
        <taxon>Paralvinella</taxon>
    </lineage>
</organism>
<feature type="domain" description="Neurotransmitter-gated ion-channel ligand-binding" evidence="6">
    <location>
        <begin position="175"/>
        <end position="333"/>
    </location>
</feature>
<dbReference type="InterPro" id="IPR036734">
    <property type="entry name" value="Neur_chan_lig-bd_sf"/>
</dbReference>
<feature type="domain" description="Neurotransmitter-gated ion-channel transmembrane" evidence="7">
    <location>
        <begin position="342"/>
        <end position="568"/>
    </location>
</feature>
<comment type="similarity">
    <text evidence="5">Belongs to the ligand-gated ion channel (TC 1.A.9) family.</text>
</comment>
<name>A0AAD9J1P8_9ANNE</name>
<evidence type="ECO:0000256" key="2">
    <source>
        <dbReference type="ARBA" id="ARBA00022692"/>
    </source>
</evidence>
<dbReference type="SUPFAM" id="SSF63712">
    <property type="entry name" value="Nicotinic receptor ligand binding domain-like"/>
    <property type="match status" value="1"/>
</dbReference>
<dbReference type="FunFam" id="2.70.170.10:FF:000028">
    <property type="entry name" value="AcetylCholine Receptor"/>
    <property type="match status" value="1"/>
</dbReference>
<dbReference type="SUPFAM" id="SSF90112">
    <property type="entry name" value="Neurotransmitter-gated ion-channel transmembrane pore"/>
    <property type="match status" value="1"/>
</dbReference>
<dbReference type="GO" id="GO:0004888">
    <property type="term" value="F:transmembrane signaling receptor activity"/>
    <property type="evidence" value="ECO:0007669"/>
    <property type="project" value="InterPro"/>
</dbReference>
<evidence type="ECO:0000313" key="9">
    <source>
        <dbReference type="Proteomes" id="UP001208570"/>
    </source>
</evidence>
<gene>
    <name evidence="8" type="ORF">LSH36_749g01013</name>
</gene>
<dbReference type="InterPro" id="IPR006201">
    <property type="entry name" value="Neur_channel"/>
</dbReference>
<dbReference type="GO" id="GO:0005230">
    <property type="term" value="F:extracellular ligand-gated monoatomic ion channel activity"/>
    <property type="evidence" value="ECO:0007669"/>
    <property type="project" value="InterPro"/>
</dbReference>
<dbReference type="InterPro" id="IPR018000">
    <property type="entry name" value="Neurotransmitter_ion_chnl_CS"/>
</dbReference>
<protein>
    <submittedName>
        <fullName evidence="8">Uncharacterized protein</fullName>
    </submittedName>
</protein>
<dbReference type="InterPro" id="IPR006202">
    <property type="entry name" value="Neur_chan_lig-bd"/>
</dbReference>
<keyword evidence="5" id="KW-0813">Transport</keyword>
<evidence type="ECO:0000256" key="3">
    <source>
        <dbReference type="ARBA" id="ARBA00022989"/>
    </source>
</evidence>